<feature type="transmembrane region" description="Helical" evidence="5">
    <location>
        <begin position="6"/>
        <end position="26"/>
    </location>
</feature>
<dbReference type="GO" id="GO:0016020">
    <property type="term" value="C:membrane"/>
    <property type="evidence" value="ECO:0007669"/>
    <property type="project" value="UniProtKB-SubCell"/>
</dbReference>
<evidence type="ECO:0000313" key="6">
    <source>
        <dbReference type="EMBL" id="OGK55889.1"/>
    </source>
</evidence>
<keyword evidence="3 5" id="KW-1133">Transmembrane helix</keyword>
<sequence>MSTFLLIILASLITSLISFIGIIIINEKIKAKLLYYLVSFAAGVLLATAFLDLLPEAQEGVGQNSIFLPALLGIVLFFFLERIIILLHHHDDDKPVIHASVTLVLIGDSIHNFFDGIAIAAAFLINPSLGFTTTLAIIIHEIPHEIADYSVFIKGGLDQMKALFYNFISALTAVIGGIMGYYFLSIFEKFNYITISMTAGIFIYIACTDLIPEVQRDYKEHRKWTQTFSFLCGIVIIYFLQTFIKH</sequence>
<dbReference type="Proteomes" id="UP000176376">
    <property type="component" value="Unassembled WGS sequence"/>
</dbReference>
<evidence type="ECO:0000256" key="1">
    <source>
        <dbReference type="ARBA" id="ARBA00004141"/>
    </source>
</evidence>
<name>A0A1F7JJU9_9BACT</name>
<evidence type="ECO:0000256" key="2">
    <source>
        <dbReference type="ARBA" id="ARBA00022692"/>
    </source>
</evidence>
<evidence type="ECO:0000256" key="3">
    <source>
        <dbReference type="ARBA" id="ARBA00022989"/>
    </source>
</evidence>
<proteinExistence type="predicted"/>
<keyword evidence="4 5" id="KW-0472">Membrane</keyword>
<dbReference type="PANTHER" id="PTHR16950:SF16">
    <property type="entry name" value="ZINC TRANSPORTER ZIP13"/>
    <property type="match status" value="1"/>
</dbReference>
<dbReference type="EMBL" id="MGAY01000050">
    <property type="protein sequence ID" value="OGK55889.1"/>
    <property type="molecule type" value="Genomic_DNA"/>
</dbReference>
<evidence type="ECO:0008006" key="8">
    <source>
        <dbReference type="Google" id="ProtNLM"/>
    </source>
</evidence>
<feature type="transmembrane region" description="Helical" evidence="5">
    <location>
        <begin position="66"/>
        <end position="84"/>
    </location>
</feature>
<feature type="transmembrane region" description="Helical" evidence="5">
    <location>
        <begin position="33"/>
        <end position="54"/>
    </location>
</feature>
<dbReference type="Pfam" id="PF02535">
    <property type="entry name" value="Zip"/>
    <property type="match status" value="2"/>
</dbReference>
<feature type="transmembrane region" description="Helical" evidence="5">
    <location>
        <begin position="163"/>
        <end position="184"/>
    </location>
</feature>
<gene>
    <name evidence="6" type="ORF">A3J15_03640</name>
</gene>
<keyword evidence="2 5" id="KW-0812">Transmembrane</keyword>
<evidence type="ECO:0000256" key="5">
    <source>
        <dbReference type="SAM" id="Phobius"/>
    </source>
</evidence>
<organism evidence="6 7">
    <name type="scientific">Candidatus Roizmanbacteria bacterium RIFCSPLOWO2_02_FULL_38_10</name>
    <dbReference type="NCBI Taxonomy" id="1802074"/>
    <lineage>
        <taxon>Bacteria</taxon>
        <taxon>Candidatus Roizmaniibacteriota</taxon>
    </lineage>
</organism>
<comment type="caution">
    <text evidence="6">The sequence shown here is derived from an EMBL/GenBank/DDBJ whole genome shotgun (WGS) entry which is preliminary data.</text>
</comment>
<dbReference type="STRING" id="1802074.A3J15_03640"/>
<accession>A0A1F7JJU9</accession>
<feature type="transmembrane region" description="Helical" evidence="5">
    <location>
        <begin position="224"/>
        <end position="244"/>
    </location>
</feature>
<dbReference type="InterPro" id="IPR003689">
    <property type="entry name" value="ZIP"/>
</dbReference>
<evidence type="ECO:0000256" key="4">
    <source>
        <dbReference type="ARBA" id="ARBA00023136"/>
    </source>
</evidence>
<protein>
    <recommendedName>
        <fullName evidence="8">ZIP family metal transporter</fullName>
    </recommendedName>
</protein>
<dbReference type="GO" id="GO:0046873">
    <property type="term" value="F:metal ion transmembrane transporter activity"/>
    <property type="evidence" value="ECO:0007669"/>
    <property type="project" value="InterPro"/>
</dbReference>
<feature type="transmembrane region" description="Helical" evidence="5">
    <location>
        <begin position="190"/>
        <end position="212"/>
    </location>
</feature>
<feature type="transmembrane region" description="Helical" evidence="5">
    <location>
        <begin position="120"/>
        <end position="142"/>
    </location>
</feature>
<dbReference type="AlphaFoldDB" id="A0A1F7JJU9"/>
<reference evidence="6 7" key="1">
    <citation type="journal article" date="2016" name="Nat. Commun.">
        <title>Thousands of microbial genomes shed light on interconnected biogeochemical processes in an aquifer system.</title>
        <authorList>
            <person name="Anantharaman K."/>
            <person name="Brown C.T."/>
            <person name="Hug L.A."/>
            <person name="Sharon I."/>
            <person name="Castelle C.J."/>
            <person name="Probst A.J."/>
            <person name="Thomas B.C."/>
            <person name="Singh A."/>
            <person name="Wilkins M.J."/>
            <person name="Karaoz U."/>
            <person name="Brodie E.L."/>
            <person name="Williams K.H."/>
            <person name="Hubbard S.S."/>
            <person name="Banfield J.F."/>
        </authorList>
    </citation>
    <scope>NUCLEOTIDE SEQUENCE [LARGE SCALE GENOMIC DNA]</scope>
</reference>
<evidence type="ECO:0000313" key="7">
    <source>
        <dbReference type="Proteomes" id="UP000176376"/>
    </source>
</evidence>
<comment type="subcellular location">
    <subcellularLocation>
        <location evidence="1">Membrane</location>
        <topology evidence="1">Multi-pass membrane protein</topology>
    </subcellularLocation>
</comment>
<dbReference type="PANTHER" id="PTHR16950">
    <property type="entry name" value="ZINC TRANSPORTER SLC39A7 HISTIDINE-RICH MEMBRANE PROTEIN KE4"/>
    <property type="match status" value="1"/>
</dbReference>